<dbReference type="PANTHER" id="PTHR21294">
    <property type="entry name" value="ELECTRON TRANSFER FLAVOPROTEIN BETA-SUBUNIT"/>
    <property type="match status" value="1"/>
</dbReference>
<dbReference type="InterPro" id="IPR033948">
    <property type="entry name" value="ETF_beta_N"/>
</dbReference>
<dbReference type="CDD" id="cd01714">
    <property type="entry name" value="ETF_beta"/>
    <property type="match status" value="1"/>
</dbReference>
<dbReference type="SMART" id="SM00893">
    <property type="entry name" value="ETF"/>
    <property type="match status" value="1"/>
</dbReference>
<dbReference type="InterPro" id="IPR014729">
    <property type="entry name" value="Rossmann-like_a/b/a_fold"/>
</dbReference>
<dbReference type="SUPFAM" id="SSF52402">
    <property type="entry name" value="Adenine nucleotide alpha hydrolases-like"/>
    <property type="match status" value="1"/>
</dbReference>
<feature type="domain" description="Electron transfer flavoprotein alpha/beta-subunit N-terminal" evidence="2">
    <location>
        <begin position="22"/>
        <end position="214"/>
    </location>
</feature>
<gene>
    <name evidence="3" type="ORF">EKD02_02920</name>
</gene>
<evidence type="ECO:0000256" key="1">
    <source>
        <dbReference type="ARBA" id="ARBA00022982"/>
    </source>
</evidence>
<accession>A0A432AVZ6</accession>
<proteinExistence type="predicted"/>
<evidence type="ECO:0000259" key="2">
    <source>
        <dbReference type="SMART" id="SM00893"/>
    </source>
</evidence>
<dbReference type="Proteomes" id="UP000279908">
    <property type="component" value="Unassembled WGS sequence"/>
</dbReference>
<dbReference type="Pfam" id="PF01012">
    <property type="entry name" value="ETF"/>
    <property type="match status" value="1"/>
</dbReference>
<comment type="caution">
    <text evidence="3">The sequence shown here is derived from an EMBL/GenBank/DDBJ whole genome shotgun (WGS) entry which is preliminary data.</text>
</comment>
<name>A0A432AVZ6_CHLPH</name>
<evidence type="ECO:0000313" key="3">
    <source>
        <dbReference type="EMBL" id="RTY39202.1"/>
    </source>
</evidence>
<dbReference type="PIRSF" id="PIRSF000090">
    <property type="entry name" value="Beta-ETF"/>
    <property type="match status" value="1"/>
</dbReference>
<organism evidence="3 4">
    <name type="scientific">Chlorobium phaeovibrioides</name>
    <dbReference type="NCBI Taxonomy" id="1094"/>
    <lineage>
        <taxon>Bacteria</taxon>
        <taxon>Pseudomonadati</taxon>
        <taxon>Chlorobiota</taxon>
        <taxon>Chlorobiia</taxon>
        <taxon>Chlorobiales</taxon>
        <taxon>Chlorobiaceae</taxon>
        <taxon>Chlorobium/Pelodictyon group</taxon>
        <taxon>Chlorobium</taxon>
    </lineage>
</organism>
<keyword evidence="1" id="KW-0813">Transport</keyword>
<dbReference type="GO" id="GO:0009055">
    <property type="term" value="F:electron transfer activity"/>
    <property type="evidence" value="ECO:0007669"/>
    <property type="project" value="InterPro"/>
</dbReference>
<dbReference type="EMBL" id="RXYK01000003">
    <property type="protein sequence ID" value="RTY39202.1"/>
    <property type="molecule type" value="Genomic_DNA"/>
</dbReference>
<sequence length="249" mass="26413">MMHIAVCVCLVPDTASVFGFSDGTLDRSRITEVINPYDEYALEAALQLKEQFGGGEVTVFSHAPRSGSEALRKTLAMGADRVVIAEGEGSDSWQTASILAHTLTSWYSAALPEVILCGRQSTDFGSAEVPGMLAERLGLPSVCAVSSLEGGEDGVFRLEREIEGGAEVLEVSVPVVISAEKGLNVPRKTSMRGVMEGRKKPVEIVEGSPVECARVGLGALLPVSNKKNCHFASDARALAGMLHERGLLQ</sequence>
<reference evidence="3 4" key="1">
    <citation type="submission" date="2018-12" db="EMBL/GenBank/DDBJ databases">
        <authorList>
            <person name="Lunina O.N."/>
            <person name="Grouzdev D.S."/>
            <person name="Gorlenko V.M."/>
            <person name="Savvichev A.S."/>
        </authorList>
    </citation>
    <scope>NUCLEOTIDE SEQUENCE [LARGE SCALE GENOMIC DNA]</scope>
    <source>
        <strain evidence="3 4">BrKhr-17</strain>
    </source>
</reference>
<keyword evidence="1" id="KW-0249">Electron transport</keyword>
<dbReference type="AlphaFoldDB" id="A0A432AVZ6"/>
<dbReference type="Gene3D" id="3.40.50.620">
    <property type="entry name" value="HUPs"/>
    <property type="match status" value="1"/>
</dbReference>
<dbReference type="InterPro" id="IPR014730">
    <property type="entry name" value="ETF_a/b_N"/>
</dbReference>
<dbReference type="InterPro" id="IPR012255">
    <property type="entry name" value="ETF_b"/>
</dbReference>
<evidence type="ECO:0000313" key="4">
    <source>
        <dbReference type="Proteomes" id="UP000279908"/>
    </source>
</evidence>
<protein>
    <submittedName>
        <fullName evidence="3">Electron transfer flavoprotein beta subunit/FixA family protein</fullName>
    </submittedName>
</protein>